<feature type="chain" id="PRO_5047016515" description="Ricin B lectin domain-containing protein" evidence="1">
    <location>
        <begin position="35"/>
        <end position="379"/>
    </location>
</feature>
<sequence>MTPTQARPPLRGAAWPRVLAAAVASCCIALGVMAAPATAAAPARSAATSIATTVAPAAAPVAAPVTAAATQNVTITSASNNRRLDVQNGSRGDGAYIVTNSAPGYHQSWSLSVDPADFSFAIVNDTTGKCIDVSWPALRQQTCRGQASQKWYFQPVSGSRTVFLIRNAGDNSCLDLVGNAQYDDAWTGKSNCHGGVNQRWTTTATAAFDLAVDRGAKMCQKDTSTCTWAVKSEAPAAPLPKVCASAVWYNNSSSAVSQSFSVTKTTGWQSNITSTISADLAAGAAPALQTRVSSTLSFSNTWHGSTSVGDAIQVSVPEKQYGWVTLSVLARKVTGTWTFDARGLPWQAEDTVTVPVKDDPAGGATVYIANTSPTFTSCA</sequence>
<dbReference type="RefSeq" id="WP_219671583.1">
    <property type="nucleotide sequence ID" value="NZ_WTFF01000416.1"/>
</dbReference>
<dbReference type="InterPro" id="IPR000772">
    <property type="entry name" value="Ricin_B_lectin"/>
</dbReference>
<dbReference type="Pfam" id="PF00652">
    <property type="entry name" value="Ricin_B_lectin"/>
    <property type="match status" value="1"/>
</dbReference>
<protein>
    <recommendedName>
        <fullName evidence="2">Ricin B lectin domain-containing protein</fullName>
    </recommendedName>
</protein>
<dbReference type="Proteomes" id="UP000812013">
    <property type="component" value="Unassembled WGS sequence"/>
</dbReference>
<dbReference type="Gene3D" id="2.80.10.50">
    <property type="match status" value="2"/>
</dbReference>
<dbReference type="CDD" id="cd00161">
    <property type="entry name" value="beta-trefoil_Ricin-like"/>
    <property type="match status" value="1"/>
</dbReference>
<dbReference type="SMART" id="SM00458">
    <property type="entry name" value="RICIN"/>
    <property type="match status" value="1"/>
</dbReference>
<dbReference type="InterPro" id="IPR035992">
    <property type="entry name" value="Ricin_B-like_lectins"/>
</dbReference>
<dbReference type="EMBL" id="WTFF01000416">
    <property type="protein sequence ID" value="MBW5486519.1"/>
    <property type="molecule type" value="Genomic_DNA"/>
</dbReference>
<evidence type="ECO:0000313" key="4">
    <source>
        <dbReference type="Proteomes" id="UP000812013"/>
    </source>
</evidence>
<comment type="caution">
    <text evidence="3">The sequence shown here is derived from an EMBL/GenBank/DDBJ whole genome shotgun (WGS) entry which is preliminary data.</text>
</comment>
<keyword evidence="1" id="KW-0732">Signal</keyword>
<feature type="domain" description="Ricin B lectin" evidence="2">
    <location>
        <begin position="72"/>
        <end position="203"/>
    </location>
</feature>
<dbReference type="SUPFAM" id="SSF50370">
    <property type="entry name" value="Ricin B-like lectins"/>
    <property type="match status" value="1"/>
</dbReference>
<reference evidence="3 4" key="1">
    <citation type="submission" date="2019-12" db="EMBL/GenBank/DDBJ databases">
        <title>Genome sequence of Streptomyces bambusae.</title>
        <authorList>
            <person name="Bansal K."/>
            <person name="Choksket S."/>
            <person name="Korpole S."/>
            <person name="Patil P.B."/>
        </authorList>
    </citation>
    <scope>NUCLEOTIDE SEQUENCE [LARGE SCALE GENOMIC DNA]</scope>
    <source>
        <strain evidence="3 4">SK60</strain>
    </source>
</reference>
<gene>
    <name evidence="3" type="ORF">GPJ59_32880</name>
</gene>
<evidence type="ECO:0000313" key="3">
    <source>
        <dbReference type="EMBL" id="MBW5486519.1"/>
    </source>
</evidence>
<keyword evidence="4" id="KW-1185">Reference proteome</keyword>
<proteinExistence type="predicted"/>
<organism evidence="3 4">
    <name type="scientific">Streptomyces bambusae</name>
    <dbReference type="NCBI Taxonomy" id="1550616"/>
    <lineage>
        <taxon>Bacteria</taxon>
        <taxon>Bacillati</taxon>
        <taxon>Actinomycetota</taxon>
        <taxon>Actinomycetes</taxon>
        <taxon>Kitasatosporales</taxon>
        <taxon>Streptomycetaceae</taxon>
        <taxon>Streptomyces</taxon>
    </lineage>
</organism>
<accession>A0ABS6ZGG1</accession>
<name>A0ABS6ZGG1_9ACTN</name>
<evidence type="ECO:0000256" key="1">
    <source>
        <dbReference type="SAM" id="SignalP"/>
    </source>
</evidence>
<dbReference type="PROSITE" id="PS50231">
    <property type="entry name" value="RICIN_B_LECTIN"/>
    <property type="match status" value="1"/>
</dbReference>
<feature type="signal peptide" evidence="1">
    <location>
        <begin position="1"/>
        <end position="34"/>
    </location>
</feature>
<evidence type="ECO:0000259" key="2">
    <source>
        <dbReference type="SMART" id="SM00458"/>
    </source>
</evidence>